<feature type="chain" id="PRO_5017055164" evidence="2">
    <location>
        <begin position="26"/>
        <end position="150"/>
    </location>
</feature>
<comment type="caution">
    <text evidence="3">The sequence shown here is derived from an EMBL/GenBank/DDBJ whole genome shotgun (WGS) entry which is preliminary data.</text>
</comment>
<feature type="compositionally biased region" description="Basic residues" evidence="1">
    <location>
        <begin position="137"/>
        <end position="150"/>
    </location>
</feature>
<proteinExistence type="predicted"/>
<feature type="region of interest" description="Disordered" evidence="1">
    <location>
        <begin position="117"/>
        <end position="150"/>
    </location>
</feature>
<evidence type="ECO:0000256" key="2">
    <source>
        <dbReference type="SAM" id="SignalP"/>
    </source>
</evidence>
<sequence>MNRTNILKRILIAGLMLASTSTVFAADVGVSISVGQPGFYGQIDIGDYPYPQPRVIYREPIIVHRHVEVYEPMYLRVPPGHYKNWKRYCNRYNACGRQVYFVQDGWYRDDFAPRYRERHSDNHRGDYDDHGRDNHDHKRGNGHGKGKDKH</sequence>
<name>A0A351R9K0_9PROT</name>
<keyword evidence="2" id="KW-0732">Signal</keyword>
<evidence type="ECO:0000313" key="4">
    <source>
        <dbReference type="Proteomes" id="UP000264313"/>
    </source>
</evidence>
<feature type="signal peptide" evidence="2">
    <location>
        <begin position="1"/>
        <end position="25"/>
    </location>
</feature>
<evidence type="ECO:0000313" key="3">
    <source>
        <dbReference type="EMBL" id="HBA08721.1"/>
    </source>
</evidence>
<gene>
    <name evidence="3" type="ORF">DCW48_03480</name>
</gene>
<dbReference type="Proteomes" id="UP000264313">
    <property type="component" value="Unassembled WGS sequence"/>
</dbReference>
<accession>A0A351R9K0</accession>
<dbReference type="AlphaFoldDB" id="A0A351R9K0"/>
<organism evidence="3 4">
    <name type="scientific">Methylotenera mobilis</name>
    <dbReference type="NCBI Taxonomy" id="359408"/>
    <lineage>
        <taxon>Bacteria</taxon>
        <taxon>Pseudomonadati</taxon>
        <taxon>Pseudomonadota</taxon>
        <taxon>Betaproteobacteria</taxon>
        <taxon>Nitrosomonadales</taxon>
        <taxon>Methylophilaceae</taxon>
        <taxon>Methylotenera</taxon>
    </lineage>
</organism>
<dbReference type="STRING" id="1132855.GCA_000384255_00384"/>
<evidence type="ECO:0000256" key="1">
    <source>
        <dbReference type="SAM" id="MobiDB-lite"/>
    </source>
</evidence>
<reference evidence="3 4" key="1">
    <citation type="journal article" date="2018" name="Nat. Biotechnol.">
        <title>A standardized bacterial taxonomy based on genome phylogeny substantially revises the tree of life.</title>
        <authorList>
            <person name="Parks D.H."/>
            <person name="Chuvochina M."/>
            <person name="Waite D.W."/>
            <person name="Rinke C."/>
            <person name="Skarshewski A."/>
            <person name="Chaumeil P.A."/>
            <person name="Hugenholtz P."/>
        </authorList>
    </citation>
    <scope>NUCLEOTIDE SEQUENCE [LARGE SCALE GENOMIC DNA]</scope>
    <source>
        <strain evidence="3">UBA9958</strain>
    </source>
</reference>
<protein>
    <submittedName>
        <fullName evidence="3">Uncharacterized protein</fullName>
    </submittedName>
</protein>
<dbReference type="EMBL" id="DNAA01000086">
    <property type="protein sequence ID" value="HBA08721.1"/>
    <property type="molecule type" value="Genomic_DNA"/>
</dbReference>
<feature type="compositionally biased region" description="Basic and acidic residues" evidence="1">
    <location>
        <begin position="117"/>
        <end position="136"/>
    </location>
</feature>